<evidence type="ECO:0000259" key="3">
    <source>
        <dbReference type="PROSITE" id="PS51391"/>
    </source>
</evidence>
<dbReference type="Proteomes" id="UP000094444">
    <property type="component" value="Unassembled WGS sequence"/>
</dbReference>
<dbReference type="Gene3D" id="1.25.40.90">
    <property type="match status" value="1"/>
</dbReference>
<keyword evidence="1" id="KW-0175">Coiled coil</keyword>
<dbReference type="InterPro" id="IPR006569">
    <property type="entry name" value="CID_dom"/>
</dbReference>
<dbReference type="FunCoup" id="A0A2P5HVV2">
    <property type="interactions" value="42"/>
</dbReference>
<dbReference type="SUPFAM" id="SSF48464">
    <property type="entry name" value="ENTH/VHS domain"/>
    <property type="match status" value="1"/>
</dbReference>
<protein>
    <recommendedName>
        <fullName evidence="3">CID domain-containing protein</fullName>
    </recommendedName>
</protein>
<name>A0A2P5HVV2_DIAHE</name>
<evidence type="ECO:0000256" key="1">
    <source>
        <dbReference type="SAM" id="Coils"/>
    </source>
</evidence>
<evidence type="ECO:0000256" key="2">
    <source>
        <dbReference type="SAM" id="MobiDB-lite"/>
    </source>
</evidence>
<reference evidence="4" key="1">
    <citation type="submission" date="2017-09" db="EMBL/GenBank/DDBJ databases">
        <title>Polyketide synthases of a Diaporthe helianthi virulent isolate.</title>
        <authorList>
            <person name="Baroncelli R."/>
        </authorList>
    </citation>
    <scope>NUCLEOTIDE SEQUENCE [LARGE SCALE GENOMIC DNA]</scope>
    <source>
        <strain evidence="4">7/96</strain>
    </source>
</reference>
<dbReference type="InterPro" id="IPR047883">
    <property type="entry name" value="Rtt103-like_CID"/>
</dbReference>
<dbReference type="Pfam" id="PF04818">
    <property type="entry name" value="CID"/>
    <property type="match status" value="1"/>
</dbReference>
<dbReference type="AlphaFoldDB" id="A0A2P5HVV2"/>
<accession>A0A2P5HVV2</accession>
<gene>
    <name evidence="4" type="ORF">DHEL01_v207227</name>
</gene>
<feature type="compositionally biased region" description="Polar residues" evidence="2">
    <location>
        <begin position="351"/>
        <end position="370"/>
    </location>
</feature>
<proteinExistence type="predicted"/>
<feature type="compositionally biased region" description="Low complexity" evidence="2">
    <location>
        <begin position="331"/>
        <end position="350"/>
    </location>
</feature>
<comment type="caution">
    <text evidence="4">The sequence shown here is derived from an EMBL/GenBank/DDBJ whole genome shotgun (WGS) entry which is preliminary data.</text>
</comment>
<feature type="region of interest" description="Disordered" evidence="2">
    <location>
        <begin position="276"/>
        <end position="405"/>
    </location>
</feature>
<dbReference type="InParanoid" id="A0A2P5HVV2"/>
<dbReference type="FunFam" id="1.25.40.90:FF:000030">
    <property type="entry name" value="DUF618 domain protein"/>
    <property type="match status" value="1"/>
</dbReference>
<dbReference type="CDD" id="cd17003">
    <property type="entry name" value="CID_Rtt103"/>
    <property type="match status" value="1"/>
</dbReference>
<dbReference type="GO" id="GO:0031124">
    <property type="term" value="P:mRNA 3'-end processing"/>
    <property type="evidence" value="ECO:0007669"/>
    <property type="project" value="InterPro"/>
</dbReference>
<dbReference type="SMART" id="SM00582">
    <property type="entry name" value="RPR"/>
    <property type="match status" value="1"/>
</dbReference>
<evidence type="ECO:0000313" key="5">
    <source>
        <dbReference type="Proteomes" id="UP000094444"/>
    </source>
</evidence>
<dbReference type="InterPro" id="IPR008942">
    <property type="entry name" value="ENTH_VHS"/>
</dbReference>
<dbReference type="PROSITE" id="PS51391">
    <property type="entry name" value="CID"/>
    <property type="match status" value="1"/>
</dbReference>
<evidence type="ECO:0000313" key="4">
    <source>
        <dbReference type="EMBL" id="POS74383.1"/>
    </source>
</evidence>
<feature type="compositionally biased region" description="Basic and acidic residues" evidence="2">
    <location>
        <begin position="395"/>
        <end position="405"/>
    </location>
</feature>
<dbReference type="GO" id="GO:0099122">
    <property type="term" value="F:RNA polymerase II C-terminal domain binding"/>
    <property type="evidence" value="ECO:0007669"/>
    <property type="project" value="InterPro"/>
</dbReference>
<dbReference type="PANTHER" id="PTHR12460:SF0">
    <property type="entry name" value="CID DOMAIN-CONTAINING PROTEIN-RELATED"/>
    <property type="match status" value="1"/>
</dbReference>
<organism evidence="4 5">
    <name type="scientific">Diaporthe helianthi</name>
    <dbReference type="NCBI Taxonomy" id="158607"/>
    <lineage>
        <taxon>Eukaryota</taxon>
        <taxon>Fungi</taxon>
        <taxon>Dikarya</taxon>
        <taxon>Ascomycota</taxon>
        <taxon>Pezizomycotina</taxon>
        <taxon>Sordariomycetes</taxon>
        <taxon>Sordariomycetidae</taxon>
        <taxon>Diaporthales</taxon>
        <taxon>Diaporthaceae</taxon>
        <taxon>Diaporthe</taxon>
    </lineage>
</organism>
<dbReference type="OrthoDB" id="10069473at2759"/>
<keyword evidence="5" id="KW-1185">Reference proteome</keyword>
<dbReference type="PANTHER" id="PTHR12460">
    <property type="entry name" value="CYCLIN-DEPENDENT KINASE INHIBITOR-RELATED PROTEIN"/>
    <property type="match status" value="1"/>
</dbReference>
<feature type="domain" description="CID" evidence="3">
    <location>
        <begin position="1"/>
        <end position="133"/>
    </location>
</feature>
<dbReference type="STRING" id="158607.A0A2P5HVV2"/>
<feature type="coiled-coil region" evidence="1">
    <location>
        <begin position="230"/>
        <end position="264"/>
    </location>
</feature>
<dbReference type="EMBL" id="MAVT02000639">
    <property type="protein sequence ID" value="POS74383.1"/>
    <property type="molecule type" value="Genomic_DNA"/>
</dbReference>
<sequence length="405" mass="43662">MAYNDDAVLARLSALNESHDSIATAAQWIMFHKRHADRTVQIWLQKLKESPSTRRLNLIYLANEVTQQSKARNKVDFPLAFAPIIAEAAAVAYKGATPDVQNKVRRVVEVWRDRAVFELPIQSAIEARIDDLDKARGVGKTGLGNSSIGGPALPSELAPIVTLAQNVSKLALSLKAKTTTAEQEYTKNTDPNQPTPSAPVYAARLNGLLKSLATAEGAVAECFKARTELIGALEKLLETNKASLEAEEKQLADLAEKKSGIEQKKSDVEMAIMRGLADQTPTNRDGQSASPVPEPDRPEVEALTPPPIEEDADMYNAQETDTFEPVPAQEPPSATDPATDPAVAQAQQPTGLETLSSLASQYSAVPVSTNGTGGANKRRKIDSANEIPDLGEDGIDPKIDEMIRQ</sequence>
<feature type="compositionally biased region" description="Polar residues" evidence="2">
    <location>
        <begin position="279"/>
        <end position="290"/>
    </location>
</feature>